<name>A0A1C4XPR6_9ACTN</name>
<evidence type="ECO:0000313" key="3">
    <source>
        <dbReference type="Proteomes" id="UP000198243"/>
    </source>
</evidence>
<keyword evidence="1" id="KW-0812">Transmembrane</keyword>
<evidence type="ECO:0000313" key="2">
    <source>
        <dbReference type="EMBL" id="SCF10485.1"/>
    </source>
</evidence>
<accession>A0A1C4XPR6</accession>
<reference evidence="3" key="1">
    <citation type="submission" date="2016-06" db="EMBL/GenBank/DDBJ databases">
        <authorList>
            <person name="Varghese N."/>
            <person name="Submissions Spin"/>
        </authorList>
    </citation>
    <scope>NUCLEOTIDE SEQUENCE [LARGE SCALE GENOMIC DNA]</scope>
    <source>
        <strain evidence="3">DSM 44875</strain>
    </source>
</reference>
<keyword evidence="1" id="KW-1133">Transmembrane helix</keyword>
<dbReference type="EMBL" id="LT607412">
    <property type="protein sequence ID" value="SCF10485.1"/>
    <property type="molecule type" value="Genomic_DNA"/>
</dbReference>
<dbReference type="OrthoDB" id="3380233at2"/>
<organism evidence="2 3">
    <name type="scientific">Micromonospora coriariae</name>
    <dbReference type="NCBI Taxonomy" id="285665"/>
    <lineage>
        <taxon>Bacteria</taxon>
        <taxon>Bacillati</taxon>
        <taxon>Actinomycetota</taxon>
        <taxon>Actinomycetes</taxon>
        <taxon>Micromonosporales</taxon>
        <taxon>Micromonosporaceae</taxon>
        <taxon>Micromonospora</taxon>
    </lineage>
</organism>
<proteinExistence type="predicted"/>
<dbReference type="RefSeq" id="WP_157743285.1">
    <property type="nucleotide sequence ID" value="NZ_LT607412.1"/>
</dbReference>
<dbReference type="Proteomes" id="UP000198243">
    <property type="component" value="Chromosome I"/>
</dbReference>
<dbReference type="AlphaFoldDB" id="A0A1C4XPR6"/>
<evidence type="ECO:0000256" key="1">
    <source>
        <dbReference type="SAM" id="Phobius"/>
    </source>
</evidence>
<keyword evidence="1" id="KW-0472">Membrane</keyword>
<feature type="transmembrane region" description="Helical" evidence="1">
    <location>
        <begin position="60"/>
        <end position="91"/>
    </location>
</feature>
<feature type="transmembrane region" description="Helical" evidence="1">
    <location>
        <begin position="97"/>
        <end position="125"/>
    </location>
</feature>
<keyword evidence="3" id="KW-1185">Reference proteome</keyword>
<sequence length="191" mass="20366">MLSSFLQTMATRMVEEILKRLVEWLAPKALRSVPHRAAPNCPRCGGYGVARWAPGGVRAVFVLSLLAFTWGFAGVLLGVPAVVLAVVGGILSDGLGAMLPALLVLLGLPVSATVMIAGALGLAYYQSYPPKRCNRCRGSWPRRERDEYLRAARPVFTCGCGQRLRVPGPAGARLRCPRCGTEHATPAAAGR</sequence>
<protein>
    <submittedName>
        <fullName evidence="2">Uncharacterized protein</fullName>
    </submittedName>
</protein>
<gene>
    <name evidence="2" type="ORF">GA0070607_5587</name>
</gene>